<feature type="region of interest" description="Disordered" evidence="5">
    <location>
        <begin position="40"/>
        <end position="96"/>
    </location>
</feature>
<feature type="compositionally biased region" description="Basic and acidic residues" evidence="5">
    <location>
        <begin position="40"/>
        <end position="54"/>
    </location>
</feature>
<evidence type="ECO:0000313" key="8">
    <source>
        <dbReference type="Proteomes" id="UP000289792"/>
    </source>
</evidence>
<feature type="compositionally biased region" description="Polar residues" evidence="5">
    <location>
        <begin position="74"/>
        <end position="96"/>
    </location>
</feature>
<evidence type="ECO:0000259" key="6">
    <source>
        <dbReference type="PROSITE" id="PS51123"/>
    </source>
</evidence>
<evidence type="ECO:0000256" key="2">
    <source>
        <dbReference type="ARBA" id="ARBA00023136"/>
    </source>
</evidence>
<evidence type="ECO:0000313" key="7">
    <source>
        <dbReference type="EMBL" id="RXJ44577.1"/>
    </source>
</evidence>
<dbReference type="PROSITE" id="PS51123">
    <property type="entry name" value="OMPA_2"/>
    <property type="match status" value="1"/>
</dbReference>
<dbReference type="RefSeq" id="WP_129018769.1">
    <property type="nucleotide sequence ID" value="NZ_SDDZ01000016.1"/>
</dbReference>
<dbReference type="PANTHER" id="PTHR30329:SF21">
    <property type="entry name" value="LIPOPROTEIN YIAD-RELATED"/>
    <property type="match status" value="1"/>
</dbReference>
<keyword evidence="2 4" id="KW-0472">Membrane</keyword>
<evidence type="ECO:0000256" key="3">
    <source>
        <dbReference type="ARBA" id="ARBA00023237"/>
    </source>
</evidence>
<dbReference type="InterPro" id="IPR050330">
    <property type="entry name" value="Bact_OuterMem_StrucFunc"/>
</dbReference>
<dbReference type="Proteomes" id="UP000289792">
    <property type="component" value="Unassembled WGS sequence"/>
</dbReference>
<dbReference type="Pfam" id="PF00691">
    <property type="entry name" value="OmpA"/>
    <property type="match status" value="1"/>
</dbReference>
<evidence type="ECO:0000256" key="4">
    <source>
        <dbReference type="PROSITE-ProRule" id="PRU00473"/>
    </source>
</evidence>
<dbReference type="InterPro" id="IPR036737">
    <property type="entry name" value="OmpA-like_sf"/>
</dbReference>
<keyword evidence="3" id="KW-0998">Cell outer membrane</keyword>
<comment type="caution">
    <text evidence="7">The sequence shown here is derived from an EMBL/GenBank/DDBJ whole genome shotgun (WGS) entry which is preliminary data.</text>
</comment>
<name>A0A4Q0XBM6_9FLAO</name>
<dbReference type="PANTHER" id="PTHR30329">
    <property type="entry name" value="STATOR ELEMENT OF FLAGELLAR MOTOR COMPLEX"/>
    <property type="match status" value="1"/>
</dbReference>
<dbReference type="Gene3D" id="3.30.1330.60">
    <property type="entry name" value="OmpA-like domain"/>
    <property type="match status" value="1"/>
</dbReference>
<dbReference type="PRINTS" id="PR01021">
    <property type="entry name" value="OMPADOMAIN"/>
</dbReference>
<dbReference type="AlphaFoldDB" id="A0A4Q0XBM6"/>
<protein>
    <submittedName>
        <fullName evidence="7">OmpA family protein</fullName>
    </submittedName>
</protein>
<dbReference type="InterPro" id="IPR006665">
    <property type="entry name" value="OmpA-like"/>
</dbReference>
<dbReference type="SUPFAM" id="SSF103088">
    <property type="entry name" value="OmpA-like"/>
    <property type="match status" value="1"/>
</dbReference>
<dbReference type="OrthoDB" id="9800869at2"/>
<dbReference type="InterPro" id="IPR006664">
    <property type="entry name" value="OMP_bac"/>
</dbReference>
<feature type="domain" description="OmpA-like" evidence="6">
    <location>
        <begin position="328"/>
        <end position="443"/>
    </location>
</feature>
<evidence type="ECO:0000256" key="1">
    <source>
        <dbReference type="ARBA" id="ARBA00004442"/>
    </source>
</evidence>
<dbReference type="EMBL" id="SDDZ01000016">
    <property type="protein sequence ID" value="RXJ44577.1"/>
    <property type="molecule type" value="Genomic_DNA"/>
</dbReference>
<dbReference type="GO" id="GO:0009279">
    <property type="term" value="C:cell outer membrane"/>
    <property type="evidence" value="ECO:0007669"/>
    <property type="project" value="UniProtKB-SubCell"/>
</dbReference>
<proteinExistence type="predicted"/>
<accession>A0A4Q0XBM6</accession>
<comment type="subcellular location">
    <subcellularLocation>
        <location evidence="1">Cell outer membrane</location>
    </subcellularLocation>
</comment>
<keyword evidence="8" id="KW-1185">Reference proteome</keyword>
<gene>
    <name evidence="7" type="ORF">ESZ48_17365</name>
</gene>
<feature type="compositionally biased region" description="Low complexity" evidence="5">
    <location>
        <begin position="62"/>
        <end position="73"/>
    </location>
</feature>
<organism evidence="7 8">
    <name type="scientific">Gelidibacter gilvus</name>
    <dbReference type="NCBI Taxonomy" id="59602"/>
    <lineage>
        <taxon>Bacteria</taxon>
        <taxon>Pseudomonadati</taxon>
        <taxon>Bacteroidota</taxon>
        <taxon>Flavobacteriia</taxon>
        <taxon>Flavobacteriales</taxon>
        <taxon>Flavobacteriaceae</taxon>
        <taxon>Gelidibacter</taxon>
    </lineage>
</organism>
<evidence type="ECO:0000256" key="5">
    <source>
        <dbReference type="SAM" id="MobiDB-lite"/>
    </source>
</evidence>
<dbReference type="CDD" id="cd07185">
    <property type="entry name" value="OmpA_C-like"/>
    <property type="match status" value="1"/>
</dbReference>
<reference evidence="7 8" key="1">
    <citation type="submission" date="2019-01" db="EMBL/GenBank/DDBJ databases">
        <title>Genome sequence of the Antarctic species Gelidibacter gilvus ACAM 158(T).</title>
        <authorList>
            <person name="Bowman J.P."/>
        </authorList>
    </citation>
    <scope>NUCLEOTIDE SEQUENCE [LARGE SCALE GENOMIC DNA]</scope>
    <source>
        <strain evidence="7 8">IC158</strain>
    </source>
</reference>
<sequence length="443" mass="49137">MNISLKFKNIVGTALIGLFMMPSANAQIWKKLQKSAERTVERKLEQKTEKETGKMMDSILEPSQKSSPQKGPSNDPNNAPNNQSSTTDDGPKTSAATVRNNVSDNLEVYSKYDFVPGDKVLFYDDFSQDFIGDFPSKWNTNGSGEVVKINNVEGNWFELKPGHSVFYMPDVKDLPEDYTIEFDILTQGLDKGTSSSSYLQFTLTDSDVLKKYSDNYIQSSLSLCQYNSYGIHSTNIFKSKSGGIDSQVAADIREALLNQPHIAIAVTRNRYRLWINETKYLDIPRMVAELNVLKHLKFNVIGLKEGQERIFITNLRVADGGEDLRRKLLSEGKISTNGILFDSGSANIKPQSLGIVLQISQVLLQDENIKLNIVGHTDADGNSDANIALSKQRAESVKNALINLYNIPAGRLQTDGKGAGVPVADNTTPDGKAQNRRVEFIKI</sequence>